<reference evidence="2" key="1">
    <citation type="submission" date="2017-09" db="EMBL/GenBank/DDBJ databases">
        <title>Polyketide synthases of a Diaporthe helianthi virulent isolate.</title>
        <authorList>
            <person name="Baroncelli R."/>
        </authorList>
    </citation>
    <scope>NUCLEOTIDE SEQUENCE [LARGE SCALE GENOMIC DNA]</scope>
    <source>
        <strain evidence="2">7/96</strain>
    </source>
</reference>
<dbReference type="PANTHER" id="PTHR24148">
    <property type="entry name" value="ANKYRIN REPEAT DOMAIN-CONTAINING PROTEIN 39 HOMOLOG-RELATED"/>
    <property type="match status" value="1"/>
</dbReference>
<evidence type="ECO:0000259" key="1">
    <source>
        <dbReference type="Pfam" id="PF06985"/>
    </source>
</evidence>
<gene>
    <name evidence="2" type="ORF">DHEL01_v207502</name>
</gene>
<dbReference type="PANTHER" id="PTHR24148:SF82">
    <property type="entry name" value="HETEROKARYON INCOMPATIBILITY DOMAIN-CONTAINING PROTEIN"/>
    <property type="match status" value="1"/>
</dbReference>
<dbReference type="Pfam" id="PF26639">
    <property type="entry name" value="Het-6_barrel"/>
    <property type="match status" value="1"/>
</dbReference>
<dbReference type="InterPro" id="IPR010730">
    <property type="entry name" value="HET"/>
</dbReference>
<proteinExistence type="predicted"/>
<dbReference type="InParanoid" id="A0A2P5HV13"/>
<dbReference type="InterPro" id="IPR052895">
    <property type="entry name" value="HetReg/Transcr_Mod"/>
</dbReference>
<dbReference type="Pfam" id="PF06985">
    <property type="entry name" value="HET"/>
    <property type="match status" value="1"/>
</dbReference>
<evidence type="ECO:0000313" key="2">
    <source>
        <dbReference type="EMBL" id="POS74108.1"/>
    </source>
</evidence>
<name>A0A2P5HV13_DIAHE</name>
<dbReference type="Proteomes" id="UP000094444">
    <property type="component" value="Unassembled WGS sequence"/>
</dbReference>
<keyword evidence="3" id="KW-1185">Reference proteome</keyword>
<sequence length="541" mass="61624">MTDQQVYQPLKEGETRLLVLKPGSPQDPSVSVHLEQCSPKHAQPYDALSYVWGDQKKKTTILLDGKPFEITLNLHWALRRTRDPHETRVIWADAICINQLDLHERSQQVAMMGTIFSHARKVLVCVGDPPNSGEDKDVASLMNGFALLWGRHPDIPALRKDDPLRDDPRWRSVANFMSLPWFRRAGVIQEVGLARDPRVLYGCCEFSYREMLKVMRWKGGQTWALQFAIPSLLVHRAWHDWTEPAHPLTFIDLLNHGALLDCIDPRDHIYAFLAHPLARDQDGGLLVWPDYFMGLDNVHFVVSCKLLRRFGLRLLSSVEHTEKTIEEALPLWVVRWNVSVVLNDISRYPGLYRATPPEWAPDLSKFSAKNLELPGVILDRVSKAYYIDVRAIPEVSLRFVDVSDNSRRLSWSNILDEFPQRSDAQIAILKSLCARDDLDASKLRIPENKERFEHQVKDVGINRCLFATDKGGFGVGPMVTRPGDVCSLIYGADVAFMLRPHSDMSPAYKLLGEAFVHGVMNGEIEGMLQRRQVVQETIIIC</sequence>
<organism evidence="2 3">
    <name type="scientific">Diaporthe helianthi</name>
    <dbReference type="NCBI Taxonomy" id="158607"/>
    <lineage>
        <taxon>Eukaryota</taxon>
        <taxon>Fungi</taxon>
        <taxon>Dikarya</taxon>
        <taxon>Ascomycota</taxon>
        <taxon>Pezizomycotina</taxon>
        <taxon>Sordariomycetes</taxon>
        <taxon>Sordariomycetidae</taxon>
        <taxon>Diaporthales</taxon>
        <taxon>Diaporthaceae</taxon>
        <taxon>Diaporthe</taxon>
    </lineage>
</organism>
<dbReference type="OrthoDB" id="2504919at2759"/>
<evidence type="ECO:0000313" key="3">
    <source>
        <dbReference type="Proteomes" id="UP000094444"/>
    </source>
</evidence>
<accession>A0A2P5HV13</accession>
<protein>
    <recommendedName>
        <fullName evidence="1">Heterokaryon incompatibility domain-containing protein</fullName>
    </recommendedName>
</protein>
<dbReference type="AlphaFoldDB" id="A0A2P5HV13"/>
<dbReference type="STRING" id="158607.A0A2P5HV13"/>
<dbReference type="EMBL" id="MAVT02000682">
    <property type="protein sequence ID" value="POS74108.1"/>
    <property type="molecule type" value="Genomic_DNA"/>
</dbReference>
<feature type="domain" description="Heterokaryon incompatibility" evidence="1">
    <location>
        <begin position="45"/>
        <end position="190"/>
    </location>
</feature>
<comment type="caution">
    <text evidence="2">The sequence shown here is derived from an EMBL/GenBank/DDBJ whole genome shotgun (WGS) entry which is preliminary data.</text>
</comment>